<sequence length="280" mass="32004">MNALQNPAVRCDIERQIITINLLSFLRPDPDSIHPLIDFMKSDPYKFPVYIRNEIYLEMRIPLQKRGCTNADLQCDIEVLRRKRTSRQGNIFLTLPTKWPEAASVESYVLHAINRRLDLHIFNPWSDTTTKLIVACGVVLSQRGQLITYDRKSSLADHCWQVLDDLETFICAPSPPNNELKEILSGIKRIEHESNVRFEDLSEHLAVLANQQDQISMMLADLCNKEGSVGSCQQKAEISRPCTPDGQLYTLPLRFSNSSHHSHEAPPMERTPIEQPAKFV</sequence>
<dbReference type="Proteomes" id="UP000532311">
    <property type="component" value="Unassembled WGS sequence"/>
</dbReference>
<accession>A0A8H5YKU2</accession>
<reference evidence="2 3" key="1">
    <citation type="submission" date="2020-05" db="EMBL/GenBank/DDBJ databases">
        <title>Identification and distribution of gene clusters putatively required for synthesis of sphingolipid metabolism inhibitors in phylogenetically diverse species of the filamentous fungus Fusarium.</title>
        <authorList>
            <person name="Kim H.-S."/>
            <person name="Busman M."/>
            <person name="Brown D.W."/>
            <person name="Divon H."/>
            <person name="Uhlig S."/>
            <person name="Proctor R.H."/>
        </authorList>
    </citation>
    <scope>NUCLEOTIDE SEQUENCE [LARGE SCALE GENOMIC DNA]</scope>
    <source>
        <strain evidence="2 3">NRRL 26131</strain>
    </source>
</reference>
<organism evidence="2 3">
    <name type="scientific">Fusarium globosum</name>
    <dbReference type="NCBI Taxonomy" id="78864"/>
    <lineage>
        <taxon>Eukaryota</taxon>
        <taxon>Fungi</taxon>
        <taxon>Dikarya</taxon>
        <taxon>Ascomycota</taxon>
        <taxon>Pezizomycotina</taxon>
        <taxon>Sordariomycetes</taxon>
        <taxon>Hypocreomycetidae</taxon>
        <taxon>Hypocreales</taxon>
        <taxon>Nectriaceae</taxon>
        <taxon>Fusarium</taxon>
        <taxon>Fusarium fujikuroi species complex</taxon>
    </lineage>
</organism>
<evidence type="ECO:0000256" key="1">
    <source>
        <dbReference type="SAM" id="MobiDB-lite"/>
    </source>
</evidence>
<comment type="caution">
    <text evidence="2">The sequence shown here is derived from an EMBL/GenBank/DDBJ whole genome shotgun (WGS) entry which is preliminary data.</text>
</comment>
<evidence type="ECO:0000313" key="3">
    <source>
        <dbReference type="Proteomes" id="UP000532311"/>
    </source>
</evidence>
<feature type="region of interest" description="Disordered" evidence="1">
    <location>
        <begin position="257"/>
        <end position="280"/>
    </location>
</feature>
<proteinExistence type="predicted"/>
<dbReference type="EMBL" id="JAAQPF010000132">
    <property type="protein sequence ID" value="KAF5714458.1"/>
    <property type="molecule type" value="Genomic_DNA"/>
</dbReference>
<keyword evidence="3" id="KW-1185">Reference proteome</keyword>
<evidence type="ECO:0000313" key="2">
    <source>
        <dbReference type="EMBL" id="KAF5714458.1"/>
    </source>
</evidence>
<dbReference type="AlphaFoldDB" id="A0A8H5YKU2"/>
<protein>
    <submittedName>
        <fullName evidence="2">Uncharacterized protein</fullName>
    </submittedName>
</protein>
<gene>
    <name evidence="2" type="ORF">FGLOB1_3490</name>
</gene>
<name>A0A8H5YKU2_9HYPO</name>